<dbReference type="EMBL" id="CP015118">
    <property type="protein sequence ID" value="ARN24030.1"/>
    <property type="molecule type" value="Genomic_DNA"/>
</dbReference>
<feature type="transmembrane region" description="Helical" evidence="2">
    <location>
        <begin position="149"/>
        <end position="168"/>
    </location>
</feature>
<dbReference type="GO" id="GO:0003730">
    <property type="term" value="F:mRNA 3'-UTR binding"/>
    <property type="evidence" value="ECO:0007669"/>
    <property type="project" value="TreeGrafter"/>
</dbReference>
<keyword evidence="2" id="KW-0812">Transmembrane</keyword>
<dbReference type="SUPFAM" id="SSF50249">
    <property type="entry name" value="Nucleic acid-binding proteins"/>
    <property type="match status" value="1"/>
</dbReference>
<feature type="transmembrane region" description="Helical" evidence="2">
    <location>
        <begin position="87"/>
        <end position="111"/>
    </location>
</feature>
<feature type="transmembrane region" description="Helical" evidence="2">
    <location>
        <begin position="117"/>
        <end position="137"/>
    </location>
</feature>
<dbReference type="Pfam" id="PF06961">
    <property type="entry name" value="DUF1294"/>
    <property type="match status" value="1"/>
</dbReference>
<dbReference type="InterPro" id="IPR012340">
    <property type="entry name" value="NA-bd_OB-fold"/>
</dbReference>
<evidence type="ECO:0000259" key="3">
    <source>
        <dbReference type="PROSITE" id="PS51857"/>
    </source>
</evidence>
<dbReference type="InterPro" id="IPR002059">
    <property type="entry name" value="CSP_DNA-bd"/>
</dbReference>
<dbReference type="InterPro" id="IPR011129">
    <property type="entry name" value="CSD"/>
</dbReference>
<dbReference type="STRING" id="946333.A4W93_23835"/>
<evidence type="ECO:0000313" key="4">
    <source>
        <dbReference type="EMBL" id="ARN24030.1"/>
    </source>
</evidence>
<reference evidence="4 5" key="1">
    <citation type="submission" date="2016-04" db="EMBL/GenBank/DDBJ databases">
        <title>Complete genome sequence of natural rubber-degrading, novel Gram-negative bacterium, Rhizobacter gummiphilus strain NS21.</title>
        <authorList>
            <person name="Tabata M."/>
            <person name="Kasai D."/>
            <person name="Fukuda M."/>
        </authorList>
    </citation>
    <scope>NUCLEOTIDE SEQUENCE [LARGE SCALE GENOMIC DNA]</scope>
    <source>
        <strain evidence="4 5">NS21</strain>
    </source>
</reference>
<gene>
    <name evidence="4" type="ORF">A4W93_23835</name>
</gene>
<keyword evidence="2" id="KW-0472">Membrane</keyword>
<keyword evidence="4" id="KW-0238">DNA-binding</keyword>
<dbReference type="GO" id="GO:0043488">
    <property type="term" value="P:regulation of mRNA stability"/>
    <property type="evidence" value="ECO:0007669"/>
    <property type="project" value="TreeGrafter"/>
</dbReference>
<dbReference type="Pfam" id="PF00313">
    <property type="entry name" value="CSD"/>
    <property type="match status" value="1"/>
</dbReference>
<dbReference type="AlphaFoldDB" id="A0A1W6LIJ5"/>
<keyword evidence="5" id="KW-1185">Reference proteome</keyword>
<dbReference type="OrthoDB" id="72963at2"/>
<dbReference type="GO" id="GO:0005829">
    <property type="term" value="C:cytosol"/>
    <property type="evidence" value="ECO:0007669"/>
    <property type="project" value="UniProtKB-ARBA"/>
</dbReference>
<dbReference type="PROSITE" id="PS51857">
    <property type="entry name" value="CSD_2"/>
    <property type="match status" value="1"/>
</dbReference>
<protein>
    <submittedName>
        <fullName evidence="4">DNA-binding protein</fullName>
    </submittedName>
</protein>
<sequence length="202" mass="21846">MRFEGEIVSWNDERGFGFIAPDQGGQQIFLHIKSMARRAGRPHAGQRVSFAVETGPGGQKRATDVAVRVDRVPPSVRVARRAAPPRWSLASLVALPVFLGVWVACAVAWGVPVWVAGVYAVASVVCFFAYAFDKAAARAGRWRTAESTLLLLGLAGGWPGALLAQQLLRHKSSKAPFRAAFWATVVVNVAGFVWLCFNTRTG</sequence>
<dbReference type="SMART" id="SM00357">
    <property type="entry name" value="CSP"/>
    <property type="match status" value="1"/>
</dbReference>
<dbReference type="KEGG" id="rgu:A4W93_23835"/>
<dbReference type="Gene3D" id="2.40.50.140">
    <property type="entry name" value="Nucleic acid-binding proteins"/>
    <property type="match status" value="1"/>
</dbReference>
<evidence type="ECO:0000256" key="2">
    <source>
        <dbReference type="SAM" id="Phobius"/>
    </source>
</evidence>
<dbReference type="InterPro" id="IPR052069">
    <property type="entry name" value="Ca-reg_mRNA-binding_domain"/>
</dbReference>
<keyword evidence="1" id="KW-0597">Phosphoprotein</keyword>
<name>A0A1W6LIJ5_9BURK</name>
<accession>A0A1W6LIJ5</accession>
<dbReference type="GO" id="GO:0003677">
    <property type="term" value="F:DNA binding"/>
    <property type="evidence" value="ECO:0007669"/>
    <property type="project" value="UniProtKB-KW"/>
</dbReference>
<dbReference type="PANTHER" id="PTHR12962">
    <property type="entry name" value="CALCIUM-REGULATED HEAT STABLE PROTEIN CRHSP-24-RELATED"/>
    <property type="match status" value="1"/>
</dbReference>
<dbReference type="InterPro" id="IPR010718">
    <property type="entry name" value="DUF1294"/>
</dbReference>
<proteinExistence type="predicted"/>
<organism evidence="4 5">
    <name type="scientific">Piscinibacter gummiphilus</name>
    <dbReference type="NCBI Taxonomy" id="946333"/>
    <lineage>
        <taxon>Bacteria</taxon>
        <taxon>Pseudomonadati</taxon>
        <taxon>Pseudomonadota</taxon>
        <taxon>Betaproteobacteria</taxon>
        <taxon>Burkholderiales</taxon>
        <taxon>Sphaerotilaceae</taxon>
        <taxon>Piscinibacter</taxon>
    </lineage>
</organism>
<feature type="domain" description="CSD" evidence="3">
    <location>
        <begin position="2"/>
        <end position="67"/>
    </location>
</feature>
<feature type="transmembrane region" description="Helical" evidence="2">
    <location>
        <begin position="180"/>
        <end position="197"/>
    </location>
</feature>
<evidence type="ECO:0000313" key="5">
    <source>
        <dbReference type="Proteomes" id="UP000193427"/>
    </source>
</evidence>
<keyword evidence="2" id="KW-1133">Transmembrane helix</keyword>
<dbReference type="PANTHER" id="PTHR12962:SF1">
    <property type="entry name" value="COLD SHOCK DOMAIN-CONTAINING PROTEIN CG9705"/>
    <property type="match status" value="1"/>
</dbReference>
<dbReference type="Proteomes" id="UP000193427">
    <property type="component" value="Chromosome"/>
</dbReference>
<evidence type="ECO:0000256" key="1">
    <source>
        <dbReference type="ARBA" id="ARBA00022553"/>
    </source>
</evidence>